<keyword evidence="3" id="KW-1185">Reference proteome</keyword>
<accession>X0B254</accession>
<feature type="region of interest" description="Disordered" evidence="1">
    <location>
        <begin position="1"/>
        <end position="49"/>
    </location>
</feature>
<evidence type="ECO:0000313" key="2">
    <source>
        <dbReference type="EMBL" id="EXK76165.1"/>
    </source>
</evidence>
<dbReference type="HOGENOM" id="CLU_3143154_0_0_1"/>
<proteinExistence type="predicted"/>
<organism evidence="2 3">
    <name type="scientific">Fusarium oxysporum f. sp. raphani 54005</name>
    <dbReference type="NCBI Taxonomy" id="1089458"/>
    <lineage>
        <taxon>Eukaryota</taxon>
        <taxon>Fungi</taxon>
        <taxon>Dikarya</taxon>
        <taxon>Ascomycota</taxon>
        <taxon>Pezizomycotina</taxon>
        <taxon>Sordariomycetes</taxon>
        <taxon>Hypocreomycetidae</taxon>
        <taxon>Hypocreales</taxon>
        <taxon>Nectriaceae</taxon>
        <taxon>Fusarium</taxon>
        <taxon>Fusarium oxysporum species complex</taxon>
    </lineage>
</organism>
<reference evidence="2 3" key="1">
    <citation type="submission" date="2011-11" db="EMBL/GenBank/DDBJ databases">
        <title>The Genome Sequence of Fusarium oxysporum PHW815.</title>
        <authorList>
            <consortium name="The Broad Institute Genome Sequencing Platform"/>
            <person name="Ma L.-J."/>
            <person name="Gale L.R."/>
            <person name="Schwartz D.C."/>
            <person name="Zhou S."/>
            <person name="Corby-Kistler H."/>
            <person name="Young S.K."/>
            <person name="Zeng Q."/>
            <person name="Gargeya S."/>
            <person name="Fitzgerald M."/>
            <person name="Haas B."/>
            <person name="Abouelleil A."/>
            <person name="Alvarado L."/>
            <person name="Arachchi H.M."/>
            <person name="Berlin A."/>
            <person name="Brown A."/>
            <person name="Chapman S.B."/>
            <person name="Chen Z."/>
            <person name="Dunbar C."/>
            <person name="Freedman E."/>
            <person name="Gearin G."/>
            <person name="Goldberg J."/>
            <person name="Griggs A."/>
            <person name="Gujja S."/>
            <person name="Heiman D."/>
            <person name="Howarth C."/>
            <person name="Larson L."/>
            <person name="Lui A."/>
            <person name="MacDonald P.J.P."/>
            <person name="Montmayeur A."/>
            <person name="Murphy C."/>
            <person name="Neiman D."/>
            <person name="Pearson M."/>
            <person name="Priest M."/>
            <person name="Roberts A."/>
            <person name="Saif S."/>
            <person name="Shea T."/>
            <person name="Shenoy N."/>
            <person name="Sisk P."/>
            <person name="Stolte C."/>
            <person name="Sykes S."/>
            <person name="Wortman J."/>
            <person name="Nusbaum C."/>
            <person name="Birren B."/>
        </authorList>
    </citation>
    <scope>NUCLEOTIDE SEQUENCE [LARGE SCALE GENOMIC DNA]</scope>
    <source>
        <strain evidence="2 3">54005</strain>
    </source>
</reference>
<evidence type="ECO:0000313" key="3">
    <source>
        <dbReference type="Proteomes" id="UP000030663"/>
    </source>
</evidence>
<evidence type="ECO:0000256" key="1">
    <source>
        <dbReference type="SAM" id="MobiDB-lite"/>
    </source>
</evidence>
<name>X0B254_FUSOX</name>
<dbReference type="AlphaFoldDB" id="X0B254"/>
<gene>
    <name evidence="2" type="ORF">FOQG_19075</name>
</gene>
<dbReference type="Proteomes" id="UP000030663">
    <property type="component" value="Unassembled WGS sequence"/>
</dbReference>
<feature type="compositionally biased region" description="Basic and acidic residues" evidence="1">
    <location>
        <begin position="38"/>
        <end position="49"/>
    </location>
</feature>
<sequence length="49" mass="5802">MQHMPQKKDSMRRKKASLRGLSTTRRTRAMCLRRKPHPRPDEQRNGANS</sequence>
<dbReference type="EMBL" id="KI979580">
    <property type="protein sequence ID" value="EXK76165.1"/>
    <property type="molecule type" value="Genomic_DNA"/>
</dbReference>
<feature type="compositionally biased region" description="Basic residues" evidence="1">
    <location>
        <begin position="25"/>
        <end position="37"/>
    </location>
</feature>
<protein>
    <submittedName>
        <fullName evidence="2">Uncharacterized protein</fullName>
    </submittedName>
</protein>